<evidence type="ECO:0000313" key="1">
    <source>
        <dbReference type="EMBL" id="PIS13848.1"/>
    </source>
</evidence>
<dbReference type="AlphaFoldDB" id="A0A2H0WPH1"/>
<protein>
    <submittedName>
        <fullName evidence="1">Uncharacterized protein</fullName>
    </submittedName>
</protein>
<evidence type="ECO:0000313" key="2">
    <source>
        <dbReference type="Proteomes" id="UP000230033"/>
    </source>
</evidence>
<accession>A0A2H0WPH1</accession>
<sequence>MSGESGKEKEIPVTDLVDYVFPFDHLLAWSKAVDMSVRSSPVVMENLRKITMHPDFRMISWGIDVVVFSPSKKTPIEIQHGSGFDLADFRCLEDEQLNMALKSVKDLSNDVARGTFTEVMTIASILMAGEPPFLMA</sequence>
<organism evidence="1 2">
    <name type="scientific">Candidatus Shapirobacteria bacterium CG09_land_8_20_14_0_10_47_13</name>
    <dbReference type="NCBI Taxonomy" id="1974481"/>
    <lineage>
        <taxon>Bacteria</taxon>
        <taxon>Candidatus Shapironibacteriota</taxon>
    </lineage>
</organism>
<comment type="caution">
    <text evidence="1">The sequence shown here is derived from an EMBL/GenBank/DDBJ whole genome shotgun (WGS) entry which is preliminary data.</text>
</comment>
<proteinExistence type="predicted"/>
<dbReference type="Proteomes" id="UP000230033">
    <property type="component" value="Unassembled WGS sequence"/>
</dbReference>
<dbReference type="EMBL" id="PEZJ01000025">
    <property type="protein sequence ID" value="PIS13848.1"/>
    <property type="molecule type" value="Genomic_DNA"/>
</dbReference>
<reference evidence="2" key="1">
    <citation type="submission" date="2017-09" db="EMBL/GenBank/DDBJ databases">
        <title>Depth-based differentiation of microbial function through sediment-hosted aquifers and enrichment of novel symbionts in the deep terrestrial subsurface.</title>
        <authorList>
            <person name="Probst A.J."/>
            <person name="Ladd B."/>
            <person name="Jarett J.K."/>
            <person name="Geller-Mcgrath D.E."/>
            <person name="Sieber C.M.K."/>
            <person name="Emerson J.B."/>
            <person name="Anantharaman K."/>
            <person name="Thomas B.C."/>
            <person name="Malmstrom R."/>
            <person name="Stieglmeier M."/>
            <person name="Klingl A."/>
            <person name="Woyke T."/>
            <person name="Ryan C.M."/>
            <person name="Banfield J.F."/>
        </authorList>
    </citation>
    <scope>NUCLEOTIDE SEQUENCE [LARGE SCALE GENOMIC DNA]</scope>
</reference>
<name>A0A2H0WPH1_9BACT</name>
<gene>
    <name evidence="1" type="ORF">COT65_02000</name>
</gene>